<protein>
    <submittedName>
        <fullName evidence="2">Mitochondrial processing peptidase beta subunit</fullName>
    </submittedName>
</protein>
<accession>A0AC34F5Q7</accession>
<evidence type="ECO:0000313" key="2">
    <source>
        <dbReference type="WBParaSite" id="ES5_v2.g12534.t1"/>
    </source>
</evidence>
<organism evidence="1 2">
    <name type="scientific">Panagrolaimus sp. ES5</name>
    <dbReference type="NCBI Taxonomy" id="591445"/>
    <lineage>
        <taxon>Eukaryota</taxon>
        <taxon>Metazoa</taxon>
        <taxon>Ecdysozoa</taxon>
        <taxon>Nematoda</taxon>
        <taxon>Chromadorea</taxon>
        <taxon>Rhabditida</taxon>
        <taxon>Tylenchina</taxon>
        <taxon>Panagrolaimomorpha</taxon>
        <taxon>Panagrolaimoidea</taxon>
        <taxon>Panagrolaimidae</taxon>
        <taxon>Panagrolaimus</taxon>
    </lineage>
</organism>
<dbReference type="Proteomes" id="UP000887579">
    <property type="component" value="Unplaced"/>
</dbReference>
<evidence type="ECO:0000313" key="1">
    <source>
        <dbReference type="Proteomes" id="UP000887579"/>
    </source>
</evidence>
<name>A0AC34F5Q7_9BILA</name>
<reference evidence="2" key="1">
    <citation type="submission" date="2022-11" db="UniProtKB">
        <authorList>
            <consortium name="WormBaseParasite"/>
        </authorList>
    </citation>
    <scope>IDENTIFICATION</scope>
</reference>
<dbReference type="WBParaSite" id="ES5_v2.g12534.t1">
    <property type="protein sequence ID" value="ES5_v2.g12534.t1"/>
    <property type="gene ID" value="ES5_v2.g12534"/>
</dbReference>
<proteinExistence type="predicted"/>
<sequence length="479" mass="53017">MALRFASGLKPLSQIRHASAIAASAQDVLATSNKASLTELKNGFRVASVENNRPLTTIGVWIDAGSRYENGENNGISSFAEHLVYHGSSSRNRSQLELDLAKLGARLNSYTSREHTAYFVQVPNGEVEKVVDILANAVRSSKFDESAIDAERQVLIRRLQEAEGNINDVVLDNLHATAFQGTPFSLSPLGNIRALENITRQDLLNYVEDHYKPVRMVLAGVGGVSHDQLASLGDKYFGDISNNYERKISQNENVRFTGSEFRYRDDTYPFVYGAFAVEGVANSNPDALPLQLASTLVSGWENTQSVTTNAPLKIIQKLSILPALKSYQSFSINYNNTGLFGFQFTADGDNMENVIEIVRGIQHEWKYLATSVTDHEVDRAKNKLKAEVLSIADDSTRFADRLGRDVLNTGNVTQLEELERAIHKLDGSSVREAVSRHVYDRDIAAAGVGQTESWPNYAQVRYGMSCSDHSFLADVKWQS</sequence>